<evidence type="ECO:0000259" key="1">
    <source>
        <dbReference type="Pfam" id="PF01796"/>
    </source>
</evidence>
<proteinExistence type="predicted"/>
<dbReference type="Pfam" id="PF12172">
    <property type="entry name" value="zf-ChsH2"/>
    <property type="match status" value="1"/>
</dbReference>
<reference evidence="4" key="1">
    <citation type="submission" date="2016-10" db="EMBL/GenBank/DDBJ databases">
        <title>Frankia sp. NRRL B-16386 Genome sequencing.</title>
        <authorList>
            <person name="Ghodhbane-Gtari F."/>
            <person name="Swanson E."/>
            <person name="Gueddou A."/>
            <person name="Hezbri K."/>
            <person name="Ktari K."/>
            <person name="Nouioui I."/>
            <person name="Morris K."/>
            <person name="Simpson S."/>
            <person name="Abebe-Akele F."/>
            <person name="Thomas K."/>
            <person name="Gtari M."/>
            <person name="Tisa L.S."/>
        </authorList>
    </citation>
    <scope>NUCLEOTIDE SEQUENCE [LARGE SCALE GENOMIC DNA]</scope>
    <source>
        <strain evidence="4">NRRL B-16386</strain>
    </source>
</reference>
<dbReference type="Proteomes" id="UP000188929">
    <property type="component" value="Unassembled WGS sequence"/>
</dbReference>
<feature type="domain" description="ChsH2 rubredoxin-like zinc ribbon" evidence="2">
    <location>
        <begin position="11"/>
        <end position="36"/>
    </location>
</feature>
<dbReference type="EMBL" id="MOMC01000056">
    <property type="protein sequence ID" value="ONH25859.1"/>
    <property type="molecule type" value="Genomic_DNA"/>
</dbReference>
<dbReference type="SUPFAM" id="SSF50249">
    <property type="entry name" value="Nucleic acid-binding proteins"/>
    <property type="match status" value="1"/>
</dbReference>
<dbReference type="PANTHER" id="PTHR34075">
    <property type="entry name" value="BLR3430 PROTEIN"/>
    <property type="match status" value="1"/>
</dbReference>
<feature type="domain" description="ChsH2 C-terminal OB-fold" evidence="1">
    <location>
        <begin position="41"/>
        <end position="102"/>
    </location>
</feature>
<evidence type="ECO:0000313" key="3">
    <source>
        <dbReference type="EMBL" id="ONH25859.1"/>
    </source>
</evidence>
<dbReference type="STRING" id="1834516.BL253_26385"/>
<dbReference type="InterPro" id="IPR002878">
    <property type="entry name" value="ChsH2_C"/>
</dbReference>
<dbReference type="OrthoDB" id="7470921at2"/>
<gene>
    <name evidence="3" type="ORF">BL253_26385</name>
</gene>
<dbReference type="InterPro" id="IPR052513">
    <property type="entry name" value="Thioester_dehydratase-like"/>
</dbReference>
<dbReference type="GO" id="GO:0003677">
    <property type="term" value="F:DNA binding"/>
    <property type="evidence" value="ECO:0007669"/>
    <property type="project" value="UniProtKB-KW"/>
</dbReference>
<dbReference type="RefSeq" id="WP_076820079.1">
    <property type="nucleotide sequence ID" value="NZ_MOMC01000056.1"/>
</dbReference>
<dbReference type="Pfam" id="PF01796">
    <property type="entry name" value="OB_ChsH2_C"/>
    <property type="match status" value="1"/>
</dbReference>
<sequence length="118" mass="12970">MTTPAVDADSQLLIHRCVDCRRWIHPETERCPECAGELKAEPVSGDATVFTFTVNHHAFHPAVPVPYVIAIVELAEQPDLRLVSNIVGCAPEEVTIGMPVRVLMEQRGDTLVPVFARA</sequence>
<dbReference type="InterPro" id="IPR012340">
    <property type="entry name" value="NA-bd_OB-fold"/>
</dbReference>
<dbReference type="AlphaFoldDB" id="A0A1V2I555"/>
<evidence type="ECO:0000259" key="2">
    <source>
        <dbReference type="Pfam" id="PF12172"/>
    </source>
</evidence>
<comment type="caution">
    <text evidence="3">The sequence shown here is derived from an EMBL/GenBank/DDBJ whole genome shotgun (WGS) entry which is preliminary data.</text>
</comment>
<keyword evidence="4" id="KW-1185">Reference proteome</keyword>
<dbReference type="PANTHER" id="PTHR34075:SF5">
    <property type="entry name" value="BLR3430 PROTEIN"/>
    <property type="match status" value="1"/>
</dbReference>
<dbReference type="InterPro" id="IPR022002">
    <property type="entry name" value="ChsH2_Znr"/>
</dbReference>
<organism evidence="3 4">
    <name type="scientific">Pseudofrankia asymbiotica</name>
    <dbReference type="NCBI Taxonomy" id="1834516"/>
    <lineage>
        <taxon>Bacteria</taxon>
        <taxon>Bacillati</taxon>
        <taxon>Actinomycetota</taxon>
        <taxon>Actinomycetes</taxon>
        <taxon>Frankiales</taxon>
        <taxon>Frankiaceae</taxon>
        <taxon>Pseudofrankia</taxon>
    </lineage>
</organism>
<keyword evidence="3" id="KW-0238">DNA-binding</keyword>
<protein>
    <submittedName>
        <fullName evidence="3">DNA-binding protein</fullName>
    </submittedName>
</protein>
<accession>A0A1V2I555</accession>
<name>A0A1V2I555_9ACTN</name>
<evidence type="ECO:0000313" key="4">
    <source>
        <dbReference type="Proteomes" id="UP000188929"/>
    </source>
</evidence>